<dbReference type="GO" id="GO:0005886">
    <property type="term" value="C:plasma membrane"/>
    <property type="evidence" value="ECO:0007669"/>
    <property type="project" value="UniProtKB-SubCell"/>
</dbReference>
<dbReference type="PANTHER" id="PTHR30269:SF37">
    <property type="entry name" value="MEMBRANE TRANSPORTER PROTEIN"/>
    <property type="match status" value="1"/>
</dbReference>
<feature type="transmembrane region" description="Helical" evidence="7">
    <location>
        <begin position="36"/>
        <end position="56"/>
    </location>
</feature>
<feature type="transmembrane region" description="Helical" evidence="7">
    <location>
        <begin position="165"/>
        <end position="186"/>
    </location>
</feature>
<evidence type="ECO:0000313" key="8">
    <source>
        <dbReference type="EMBL" id="MPL58438.1"/>
    </source>
</evidence>
<evidence type="ECO:0000256" key="5">
    <source>
        <dbReference type="ARBA" id="ARBA00022989"/>
    </source>
</evidence>
<accession>A0A644SUR6</accession>
<feature type="transmembrane region" description="Helical" evidence="7">
    <location>
        <begin position="101"/>
        <end position="118"/>
    </location>
</feature>
<comment type="caution">
    <text evidence="8">The sequence shown here is derived from an EMBL/GenBank/DDBJ whole genome shotgun (WGS) entry which is preliminary data.</text>
</comment>
<gene>
    <name evidence="8" type="ORF">SDC9_03971</name>
</gene>
<dbReference type="PANTHER" id="PTHR30269">
    <property type="entry name" value="TRANSMEMBRANE PROTEIN YFCA"/>
    <property type="match status" value="1"/>
</dbReference>
<name>A0A644SUR6_9ZZZZ</name>
<evidence type="ECO:0000256" key="6">
    <source>
        <dbReference type="ARBA" id="ARBA00023136"/>
    </source>
</evidence>
<feature type="transmembrane region" description="Helical" evidence="7">
    <location>
        <begin position="7"/>
        <end position="30"/>
    </location>
</feature>
<keyword evidence="5 7" id="KW-1133">Transmembrane helix</keyword>
<sequence>MDVVFYQYLVLIPVTMVTSLITLFTGFGVGTIMMPIMALFFDVKVAIFLAAIVHFFNNMSRLALYRSEINWGIIRRFGVVSIIGAFIGSFAQIYLDSSWLKVGLGVFLIVYSLLTLIPNKIKITLSANVDFIGGFLSGLIGGLIGNQGAIRSLYLLNYEMEKKELIVSSALIAVIIDSTRIPIYAYSNYKYMQENIMLLAAVVVSAILGTILGSKILPKVSYELFKKIILVGVFILGILMILRVI</sequence>
<dbReference type="InterPro" id="IPR052017">
    <property type="entry name" value="TSUP"/>
</dbReference>
<proteinExistence type="predicted"/>
<keyword evidence="3" id="KW-1003">Cell membrane</keyword>
<dbReference type="AlphaFoldDB" id="A0A644SUR6"/>
<feature type="transmembrane region" description="Helical" evidence="7">
    <location>
        <begin position="77"/>
        <end position="95"/>
    </location>
</feature>
<evidence type="ECO:0000256" key="4">
    <source>
        <dbReference type="ARBA" id="ARBA00022692"/>
    </source>
</evidence>
<comment type="subcellular location">
    <subcellularLocation>
        <location evidence="1">Cell membrane</location>
        <topology evidence="1">Multi-pass membrane protein</topology>
    </subcellularLocation>
</comment>
<evidence type="ECO:0000256" key="3">
    <source>
        <dbReference type="ARBA" id="ARBA00022475"/>
    </source>
</evidence>
<dbReference type="InterPro" id="IPR002781">
    <property type="entry name" value="TM_pro_TauE-like"/>
</dbReference>
<keyword evidence="2" id="KW-0813">Transport</keyword>
<dbReference type="Pfam" id="PF01925">
    <property type="entry name" value="TauE"/>
    <property type="match status" value="1"/>
</dbReference>
<evidence type="ECO:0000256" key="2">
    <source>
        <dbReference type="ARBA" id="ARBA00022448"/>
    </source>
</evidence>
<reference evidence="8" key="1">
    <citation type="submission" date="2019-08" db="EMBL/GenBank/DDBJ databases">
        <authorList>
            <person name="Kucharzyk K."/>
            <person name="Murdoch R.W."/>
            <person name="Higgins S."/>
            <person name="Loffler F."/>
        </authorList>
    </citation>
    <scope>NUCLEOTIDE SEQUENCE</scope>
</reference>
<feature type="transmembrane region" description="Helical" evidence="7">
    <location>
        <begin position="224"/>
        <end position="242"/>
    </location>
</feature>
<evidence type="ECO:0000256" key="7">
    <source>
        <dbReference type="SAM" id="Phobius"/>
    </source>
</evidence>
<keyword evidence="4 7" id="KW-0812">Transmembrane</keyword>
<keyword evidence="6 7" id="KW-0472">Membrane</keyword>
<feature type="transmembrane region" description="Helical" evidence="7">
    <location>
        <begin position="125"/>
        <end position="145"/>
    </location>
</feature>
<dbReference type="EMBL" id="VSSQ01000007">
    <property type="protein sequence ID" value="MPL58438.1"/>
    <property type="molecule type" value="Genomic_DNA"/>
</dbReference>
<feature type="transmembrane region" description="Helical" evidence="7">
    <location>
        <begin position="198"/>
        <end position="218"/>
    </location>
</feature>
<evidence type="ECO:0000256" key="1">
    <source>
        <dbReference type="ARBA" id="ARBA00004651"/>
    </source>
</evidence>
<organism evidence="8">
    <name type="scientific">bioreactor metagenome</name>
    <dbReference type="NCBI Taxonomy" id="1076179"/>
    <lineage>
        <taxon>unclassified sequences</taxon>
        <taxon>metagenomes</taxon>
        <taxon>ecological metagenomes</taxon>
    </lineage>
</organism>
<protein>
    <submittedName>
        <fullName evidence="8">Uncharacterized protein</fullName>
    </submittedName>
</protein>